<organism evidence="5 6">
    <name type="scientific">Merluccius polli</name>
    <name type="common">Benguela hake</name>
    <name type="synonym">Merluccius cadenati</name>
    <dbReference type="NCBI Taxonomy" id="89951"/>
    <lineage>
        <taxon>Eukaryota</taxon>
        <taxon>Metazoa</taxon>
        <taxon>Chordata</taxon>
        <taxon>Craniata</taxon>
        <taxon>Vertebrata</taxon>
        <taxon>Euteleostomi</taxon>
        <taxon>Actinopterygii</taxon>
        <taxon>Neopterygii</taxon>
        <taxon>Teleostei</taxon>
        <taxon>Neoteleostei</taxon>
        <taxon>Acanthomorphata</taxon>
        <taxon>Zeiogadaria</taxon>
        <taxon>Gadariae</taxon>
        <taxon>Gadiformes</taxon>
        <taxon>Gadoidei</taxon>
        <taxon>Merlucciidae</taxon>
        <taxon>Merluccius</taxon>
    </lineage>
</organism>
<sequence length="625" mass="70940">MTSLAIRVDLSETFAIAFFSVPTQGESVGAAPVRVGVVLMQIPDTAESGYAIREDGRTVDYMLGGKEQVEPAVLQPLAELISCGYKGTLLIGGIHRTDKSGVSIDDDIIKKVYVHLPKITPGSNLLHMAGRRLTLCRQFYPDDSTLDLLNPERQDLRPFYHPVLGGLVDGLCEVCVCSAEEAYDLYETGRKRLADTAAHVSSRCSFMFSVYVEQTLHADDVEPEFCRGRLQLLGLAGGASKNDLRGVSPLVKVLDQIQLGTRTSNQLLPFLLMDALTGNSRTCLLYCIPPQGLLDNEAPSALALAQRVQGLVTKATHDRWCPRVTEQELRLQMQGLRTRMMLQGEHGEQNTYRLAELAKILHIVKDQSWEKRREISEKLMNKIKEWQSTGSKWCPSGDHGTDCQETTEKMKYLQDQLRQEMEAHTREGKGSVERVQERVTGIQQLRESLNQEMKKCGFLVEKSDSSHPLEYSRVLERQRQTKEDHEKLIQEELEKMEDELKEEKAEGVQRELLVMARERRVLAVQMEALRAEALQAKRDLEDQHHRHRQELQLLQEESLKVFQAFHQVSEEQKRTMKDRYQSLLLEAVQDAVYLSAQNQQLQVENKMHRVGELKDSLATRSPPEG</sequence>
<gene>
    <name evidence="5" type="primary">kin</name>
    <name evidence="5" type="ORF">N1851_008783</name>
</gene>
<proteinExistence type="predicted"/>
<dbReference type="Gene3D" id="3.40.850.10">
    <property type="entry name" value="Kinesin motor domain"/>
    <property type="match status" value="1"/>
</dbReference>
<dbReference type="AlphaFoldDB" id="A0AA47N1T8"/>
<dbReference type="InterPro" id="IPR001752">
    <property type="entry name" value="Kinesin_motor_dom"/>
</dbReference>
<evidence type="ECO:0000259" key="4">
    <source>
        <dbReference type="SMART" id="SM00129"/>
    </source>
</evidence>
<evidence type="ECO:0000313" key="6">
    <source>
        <dbReference type="Proteomes" id="UP001174136"/>
    </source>
</evidence>
<evidence type="ECO:0000256" key="1">
    <source>
        <dbReference type="ARBA" id="ARBA00022741"/>
    </source>
</evidence>
<dbReference type="PANTHER" id="PTHR40710:SF1">
    <property type="entry name" value="RIKEN CDNA E230025N22 GENE"/>
    <property type="match status" value="1"/>
</dbReference>
<feature type="domain" description="Kinesin motor" evidence="4">
    <location>
        <begin position="1"/>
        <end position="319"/>
    </location>
</feature>
<dbReference type="GO" id="GO:0003777">
    <property type="term" value="F:microtubule motor activity"/>
    <property type="evidence" value="ECO:0007669"/>
    <property type="project" value="InterPro"/>
</dbReference>
<feature type="coiled-coil region" evidence="3">
    <location>
        <begin position="403"/>
        <end position="557"/>
    </location>
</feature>
<dbReference type="PANTHER" id="PTHR40710">
    <property type="entry name" value="RIKEN CDNA E230025N22 GENE"/>
    <property type="match status" value="1"/>
</dbReference>
<protein>
    <submittedName>
        <fullName evidence="5">Kinesin heavy chain</fullName>
    </submittedName>
</protein>
<evidence type="ECO:0000256" key="2">
    <source>
        <dbReference type="ARBA" id="ARBA00022840"/>
    </source>
</evidence>
<keyword evidence="1" id="KW-0547">Nucleotide-binding</keyword>
<dbReference type="SUPFAM" id="SSF52540">
    <property type="entry name" value="P-loop containing nucleoside triphosphate hydrolases"/>
    <property type="match status" value="1"/>
</dbReference>
<dbReference type="SMART" id="SM00129">
    <property type="entry name" value="KISc"/>
    <property type="match status" value="1"/>
</dbReference>
<keyword evidence="2" id="KW-0067">ATP-binding</keyword>
<evidence type="ECO:0000256" key="3">
    <source>
        <dbReference type="SAM" id="Coils"/>
    </source>
</evidence>
<dbReference type="EMBL" id="JAOPHQ010001520">
    <property type="protein sequence ID" value="KAK0150295.1"/>
    <property type="molecule type" value="Genomic_DNA"/>
</dbReference>
<accession>A0AA47N1T8</accession>
<dbReference type="Proteomes" id="UP001174136">
    <property type="component" value="Unassembled WGS sequence"/>
</dbReference>
<dbReference type="InterPro" id="IPR036961">
    <property type="entry name" value="Kinesin_motor_dom_sf"/>
</dbReference>
<dbReference type="GO" id="GO:0007018">
    <property type="term" value="P:microtubule-based movement"/>
    <property type="evidence" value="ECO:0007669"/>
    <property type="project" value="InterPro"/>
</dbReference>
<dbReference type="InterPro" id="IPR027417">
    <property type="entry name" value="P-loop_NTPase"/>
</dbReference>
<reference evidence="5" key="1">
    <citation type="journal article" date="2023" name="Front. Mar. Sci.">
        <title>A new Merluccius polli reference genome to investigate the effects of global change in West African waters.</title>
        <authorList>
            <person name="Mateo J.L."/>
            <person name="Blanco-Fernandez C."/>
            <person name="Garcia-Vazquez E."/>
            <person name="Machado-Schiaffino G."/>
        </authorList>
    </citation>
    <scope>NUCLEOTIDE SEQUENCE</scope>
    <source>
        <strain evidence="5">C29</strain>
        <tissue evidence="5">Fin</tissue>
    </source>
</reference>
<keyword evidence="6" id="KW-1185">Reference proteome</keyword>
<dbReference type="GO" id="GO:0005524">
    <property type="term" value="F:ATP binding"/>
    <property type="evidence" value="ECO:0007669"/>
    <property type="project" value="UniProtKB-KW"/>
</dbReference>
<comment type="caution">
    <text evidence="5">The sequence shown here is derived from an EMBL/GenBank/DDBJ whole genome shotgun (WGS) entry which is preliminary data.</text>
</comment>
<keyword evidence="3" id="KW-0175">Coiled coil</keyword>
<evidence type="ECO:0000313" key="5">
    <source>
        <dbReference type="EMBL" id="KAK0150295.1"/>
    </source>
</evidence>
<name>A0AA47N1T8_MERPO</name>
<dbReference type="GO" id="GO:0008017">
    <property type="term" value="F:microtubule binding"/>
    <property type="evidence" value="ECO:0007669"/>
    <property type="project" value="InterPro"/>
</dbReference>